<dbReference type="EMBL" id="UZAU01000821">
    <property type="status" value="NOT_ANNOTATED_CDS"/>
    <property type="molecule type" value="Genomic_DNA"/>
</dbReference>
<feature type="region of interest" description="Disordered" evidence="1">
    <location>
        <begin position="1"/>
        <end position="20"/>
    </location>
</feature>
<sequence>MPSTRMEEKAKGMEKRMERKEANMNSIKANLSSIILDLKHHQRFLKISESQTLAYQFEKMEMAIRDCNCTFARLASFREGVGETRTALSDHSPSCSSVLGARRINNSGRLVSSSG</sequence>
<organism evidence="2 3">
    <name type="scientific">Cannabis sativa</name>
    <name type="common">Hemp</name>
    <name type="synonym">Marijuana</name>
    <dbReference type="NCBI Taxonomy" id="3483"/>
    <lineage>
        <taxon>Eukaryota</taxon>
        <taxon>Viridiplantae</taxon>
        <taxon>Streptophyta</taxon>
        <taxon>Embryophyta</taxon>
        <taxon>Tracheophyta</taxon>
        <taxon>Spermatophyta</taxon>
        <taxon>Magnoliopsida</taxon>
        <taxon>eudicotyledons</taxon>
        <taxon>Gunneridae</taxon>
        <taxon>Pentapetalae</taxon>
        <taxon>rosids</taxon>
        <taxon>fabids</taxon>
        <taxon>Rosales</taxon>
        <taxon>Cannabaceae</taxon>
        <taxon>Cannabis</taxon>
    </lineage>
</organism>
<accession>A0A803QJ91</accession>
<proteinExistence type="predicted"/>
<evidence type="ECO:0000313" key="2">
    <source>
        <dbReference type="EnsemblPlants" id="cds.evm.model.10.1294"/>
    </source>
</evidence>
<name>A0A803QJ91_CANSA</name>
<dbReference type="Proteomes" id="UP000596661">
    <property type="component" value="Unassembled WGS sequence"/>
</dbReference>
<evidence type="ECO:0000256" key="1">
    <source>
        <dbReference type="SAM" id="MobiDB-lite"/>
    </source>
</evidence>
<dbReference type="EnsemblPlants" id="evm.model.10.1294">
    <property type="protein sequence ID" value="cds.evm.model.10.1294"/>
    <property type="gene ID" value="evm.TU.10.1294"/>
</dbReference>
<dbReference type="AlphaFoldDB" id="A0A803QJ91"/>
<keyword evidence="3" id="KW-1185">Reference proteome</keyword>
<evidence type="ECO:0000313" key="3">
    <source>
        <dbReference type="Proteomes" id="UP000596661"/>
    </source>
</evidence>
<dbReference type="Gramene" id="evm.model.10.1294">
    <property type="protein sequence ID" value="cds.evm.model.10.1294"/>
    <property type="gene ID" value="evm.TU.10.1294"/>
</dbReference>
<protein>
    <submittedName>
        <fullName evidence="2">Uncharacterized protein</fullName>
    </submittedName>
</protein>
<reference evidence="2" key="1">
    <citation type="submission" date="2021-03" db="UniProtKB">
        <authorList>
            <consortium name="EnsemblPlants"/>
        </authorList>
    </citation>
    <scope>IDENTIFICATION</scope>
</reference>